<dbReference type="EMBL" id="RJJR01000002">
    <property type="protein sequence ID" value="RNI38759.1"/>
    <property type="molecule type" value="Genomic_DNA"/>
</dbReference>
<dbReference type="Gene3D" id="3.40.50.2000">
    <property type="entry name" value="Glycogen Phosphorylase B"/>
    <property type="match status" value="2"/>
</dbReference>
<evidence type="ECO:0000256" key="1">
    <source>
        <dbReference type="ARBA" id="ARBA00022679"/>
    </source>
</evidence>
<proteinExistence type="predicted"/>
<dbReference type="PANTHER" id="PTHR46401">
    <property type="entry name" value="GLYCOSYLTRANSFERASE WBBK-RELATED"/>
    <property type="match status" value="1"/>
</dbReference>
<name>A0A3M9NLT8_9BACT</name>
<dbReference type="PANTHER" id="PTHR46401:SF2">
    <property type="entry name" value="GLYCOSYLTRANSFERASE WBBK-RELATED"/>
    <property type="match status" value="1"/>
</dbReference>
<organism evidence="3 4">
    <name type="scientific">Hanamia caeni</name>
    <dbReference type="NCBI Taxonomy" id="2294116"/>
    <lineage>
        <taxon>Bacteria</taxon>
        <taxon>Pseudomonadati</taxon>
        <taxon>Bacteroidota</taxon>
        <taxon>Chitinophagia</taxon>
        <taxon>Chitinophagales</taxon>
        <taxon>Chitinophagaceae</taxon>
        <taxon>Hanamia</taxon>
    </lineage>
</organism>
<evidence type="ECO:0000259" key="2">
    <source>
        <dbReference type="Pfam" id="PF00534"/>
    </source>
</evidence>
<feature type="domain" description="Glycosyl transferase family 1" evidence="2">
    <location>
        <begin position="183"/>
        <end position="335"/>
    </location>
</feature>
<dbReference type="Proteomes" id="UP000267223">
    <property type="component" value="Unassembled WGS sequence"/>
</dbReference>
<keyword evidence="1 3" id="KW-0808">Transferase</keyword>
<accession>A0A3M9NLT8</accession>
<evidence type="ECO:0000313" key="4">
    <source>
        <dbReference type="Proteomes" id="UP000267223"/>
    </source>
</evidence>
<dbReference type="GO" id="GO:0016757">
    <property type="term" value="F:glycosyltransferase activity"/>
    <property type="evidence" value="ECO:0007669"/>
    <property type="project" value="InterPro"/>
</dbReference>
<gene>
    <name evidence="3" type="ORF">EFY79_03615</name>
</gene>
<dbReference type="CDD" id="cd03801">
    <property type="entry name" value="GT4_PimA-like"/>
    <property type="match status" value="1"/>
</dbReference>
<dbReference type="SUPFAM" id="SSF53756">
    <property type="entry name" value="UDP-Glycosyltransferase/glycogen phosphorylase"/>
    <property type="match status" value="1"/>
</dbReference>
<reference evidence="3 4" key="1">
    <citation type="submission" date="2018-11" db="EMBL/GenBank/DDBJ databases">
        <title>Draft genome sequence of Ferruginibacter sp. BO-59.</title>
        <authorList>
            <person name="Im W.T."/>
        </authorList>
    </citation>
    <scope>NUCLEOTIDE SEQUENCE [LARGE SCALE GENOMIC DNA]</scope>
    <source>
        <strain evidence="3 4">BO-59</strain>
    </source>
</reference>
<protein>
    <submittedName>
        <fullName evidence="3">Glycosyltransferase</fullName>
    </submittedName>
</protein>
<dbReference type="OrthoDB" id="9811239at2"/>
<dbReference type="Pfam" id="PF00534">
    <property type="entry name" value="Glycos_transf_1"/>
    <property type="match status" value="1"/>
</dbReference>
<dbReference type="GO" id="GO:0009103">
    <property type="term" value="P:lipopolysaccharide biosynthetic process"/>
    <property type="evidence" value="ECO:0007669"/>
    <property type="project" value="TreeGrafter"/>
</dbReference>
<keyword evidence="4" id="KW-1185">Reference proteome</keyword>
<comment type="caution">
    <text evidence="3">The sequence shown here is derived from an EMBL/GenBank/DDBJ whole genome shotgun (WGS) entry which is preliminary data.</text>
</comment>
<sequence>MISLIDLNYHTHSNISNPEEVLELQKASIGFVDFIKEKLSIQLIKHSNYEGEKCINGVKYVFFKSKNRFLHIPCKTHRHIHKQNLDIILVQGLIFPLQLIALKLILPKKTKIIVQHHGERPFTGIKKSFQKIADHFIDAYLFTSIENAAEWIDTKIIRDKKKCSELLEASTFFTVKDKLECRRQLSFKGNQNFLWVGRLNKGKDPITVINAFEKYIIIYPEARLFMIFHTEELLPVIQRKLEENEHLKKAVILKGKVNHDELETWYNAADFFISASHKEGSGYALIEAMSCGCIPIVTEIPSFKKITDDGKFGHLFEPGNPESLLNTLLNLKNIERETLTKSIITHLNHSLSFKSIADNLYSICESLTKK</sequence>
<evidence type="ECO:0000313" key="3">
    <source>
        <dbReference type="EMBL" id="RNI38759.1"/>
    </source>
</evidence>
<dbReference type="RefSeq" id="WP_123119322.1">
    <property type="nucleotide sequence ID" value="NZ_RJJR01000002.1"/>
</dbReference>
<dbReference type="InterPro" id="IPR001296">
    <property type="entry name" value="Glyco_trans_1"/>
</dbReference>
<dbReference type="AlphaFoldDB" id="A0A3M9NLT8"/>